<accession>A0A0N8DS93</accession>
<evidence type="ECO:0000313" key="1">
    <source>
        <dbReference type="EMBL" id="JAN86432.1"/>
    </source>
</evidence>
<protein>
    <submittedName>
        <fullName evidence="1">Uncharacterized protein</fullName>
    </submittedName>
</protein>
<sequence length="63" mass="7425">MRKNFSKAHTLSPLSEKCTAHLTGRDVAGEKSFRIIIINQFLCFRETFLSFSLFRNWKKKKCN</sequence>
<organism evidence="1">
    <name type="scientific">Daphnia magna</name>
    <dbReference type="NCBI Taxonomy" id="35525"/>
    <lineage>
        <taxon>Eukaryota</taxon>
        <taxon>Metazoa</taxon>
        <taxon>Ecdysozoa</taxon>
        <taxon>Arthropoda</taxon>
        <taxon>Crustacea</taxon>
        <taxon>Branchiopoda</taxon>
        <taxon>Diplostraca</taxon>
        <taxon>Cladocera</taxon>
        <taxon>Anomopoda</taxon>
        <taxon>Daphniidae</taxon>
        <taxon>Daphnia</taxon>
    </lineage>
</organism>
<dbReference type="AlphaFoldDB" id="A0A0N8DS93"/>
<proteinExistence type="predicted"/>
<name>A0A0N8DS93_9CRUS</name>
<reference evidence="1" key="1">
    <citation type="submission" date="2015-10" db="EMBL/GenBank/DDBJ databases">
        <title>EvidentialGene: Evidence-directed Construction of Complete mRNA Transcriptomes without Genomes.</title>
        <authorList>
            <person name="Gilbert D.G."/>
        </authorList>
    </citation>
    <scope>NUCLEOTIDE SEQUENCE</scope>
</reference>
<dbReference type="EMBL" id="GDIQ01008305">
    <property type="protein sequence ID" value="JAN86432.1"/>
    <property type="molecule type" value="Transcribed_RNA"/>
</dbReference>